<keyword evidence="12" id="KW-0418">Kinase</keyword>
<accession>A0A0A2W557</accession>
<evidence type="ECO:0000256" key="3">
    <source>
        <dbReference type="ARBA" id="ARBA00004651"/>
    </source>
</evidence>
<dbReference type="InterPro" id="IPR011060">
    <property type="entry name" value="RibuloseP-bd_barrel"/>
</dbReference>
<dbReference type="InterPro" id="IPR007260">
    <property type="entry name" value="NanE"/>
</dbReference>
<evidence type="ECO:0000256" key="16">
    <source>
        <dbReference type="ARBA" id="ARBA00023277"/>
    </source>
</evidence>
<evidence type="ECO:0000256" key="5">
    <source>
        <dbReference type="ARBA" id="ARBA00013180"/>
    </source>
</evidence>
<dbReference type="Gene3D" id="3.20.20.70">
    <property type="entry name" value="Aldolase class I"/>
    <property type="match status" value="1"/>
</dbReference>
<evidence type="ECO:0000256" key="17">
    <source>
        <dbReference type="SAM" id="Phobius"/>
    </source>
</evidence>
<keyword evidence="11 17" id="KW-0812">Transmembrane</keyword>
<evidence type="ECO:0000256" key="9">
    <source>
        <dbReference type="ARBA" id="ARBA00022679"/>
    </source>
</evidence>
<dbReference type="AlphaFoldDB" id="A0A0A2W557"/>
<sequence>MSAFSGASSGGWFEKAQRFGKSFMLPIAVLPAAGLLLGIGGALSNPNTVKAYPFLDIAWLQGIFTIMASAGSIVFANLAVLFAVGIAVGLAKGDKGTAGLAALLAYLVMNATINALLTLTGTLASSNPGAVGQGMALGIQTLETGVFGGVVIGLITSGLHNRYNKIALPQFLGFFGGSRFIPIISSLAAILAGAVMMIVWPHFQKLIFGMGGLVDATGYLGTFIYGFVLRMLGPFGLHHIFYLPFWTTALGGSEMINGHLVEGTQRIFFAQLADPNTQQFYIGTARFMSGRFITMMFGLLGACLAMYHTAKPENRKRVAGLLLSAALTSFLTGITEPIEFSFLFIAPVLYVIHAVFDGLAFMIAHILHITIGQTFSGGFIDFILFGVLQGEAKTHWLYVPMVGIPWFFLYYFTFRFVITRFNFKTPGREDGATEALEVNASERSQQIITALGGKENIAELDCCATRLRVTLNNGDLVDEVLLKQTGARAVIVRGKGVQVIYGPHVTIIKNEGKLIVSCQALENEPLHSPFIMSRMALAALQGGAAAIRANSLIDVQTIIETIDLPVIAIIKRDYPGSDVYITPTLKEVDELMAAEPAMIALDATGHQRPGEHTLSELVAAIRQRYPDLLLMADIATVEEARQAAKLGFDCVGTTLHGYTPESKGQILAADNCRFLREVVSAVDVPVIAEGNVDTPEMAAHCLALGAYAVVVGGAITRPQQITRRFVDAISALD</sequence>
<dbReference type="NCBIfam" id="TIGR00826">
    <property type="entry name" value="EIIB_glc"/>
    <property type="match status" value="1"/>
</dbReference>
<feature type="transmembrane region" description="Helical" evidence="17">
    <location>
        <begin position="180"/>
        <end position="200"/>
    </location>
</feature>
<dbReference type="InterPro" id="IPR001996">
    <property type="entry name" value="PTS_IIB_1"/>
</dbReference>
<feature type="transmembrane region" description="Helical" evidence="17">
    <location>
        <begin position="340"/>
        <end position="364"/>
    </location>
</feature>
<evidence type="ECO:0000256" key="1">
    <source>
        <dbReference type="ARBA" id="ARBA00000056"/>
    </source>
</evidence>
<dbReference type="GO" id="GO:0016301">
    <property type="term" value="F:kinase activity"/>
    <property type="evidence" value="ECO:0007669"/>
    <property type="project" value="UniProtKB-KW"/>
</dbReference>
<dbReference type="InterPro" id="IPR018113">
    <property type="entry name" value="PTrfase_EIIB_Cys"/>
</dbReference>
<evidence type="ECO:0000313" key="21">
    <source>
        <dbReference type="Proteomes" id="UP000030106"/>
    </source>
</evidence>
<dbReference type="EMBL" id="ANFO01000035">
    <property type="protein sequence ID" value="KGQ13565.1"/>
    <property type="molecule type" value="Genomic_DNA"/>
</dbReference>
<dbReference type="Pfam" id="PF00367">
    <property type="entry name" value="PTS_EIIB"/>
    <property type="match status" value="1"/>
</dbReference>
<evidence type="ECO:0000256" key="2">
    <source>
        <dbReference type="ARBA" id="ARBA00002147"/>
    </source>
</evidence>
<keyword evidence="10" id="KW-0598">Phosphotransferase system</keyword>
<evidence type="ECO:0000256" key="15">
    <source>
        <dbReference type="ARBA" id="ARBA00023235"/>
    </source>
</evidence>
<gene>
    <name evidence="20" type="ORF">BBAD15_g525</name>
</gene>
<evidence type="ECO:0000256" key="10">
    <source>
        <dbReference type="ARBA" id="ARBA00022683"/>
    </source>
</evidence>
<comment type="subcellular location">
    <subcellularLocation>
        <location evidence="3">Cell membrane</location>
        <topology evidence="3">Multi-pass membrane protein</topology>
    </subcellularLocation>
</comment>
<dbReference type="GO" id="GO:0005886">
    <property type="term" value="C:plasma membrane"/>
    <property type="evidence" value="ECO:0007669"/>
    <property type="project" value="UniProtKB-SubCell"/>
</dbReference>
<proteinExistence type="inferred from homology"/>
<comment type="caution">
    <text evidence="20">The sequence shown here is derived from an EMBL/GenBank/DDBJ whole genome shotgun (WGS) entry which is preliminary data.</text>
</comment>
<keyword evidence="16" id="KW-0119">Carbohydrate metabolism</keyword>
<feature type="transmembrane region" description="Helical" evidence="17">
    <location>
        <begin position="371"/>
        <end position="390"/>
    </location>
</feature>
<dbReference type="GO" id="GO:0019262">
    <property type="term" value="P:N-acetylneuraminate catabolic process"/>
    <property type="evidence" value="ECO:0007669"/>
    <property type="project" value="UniProtKB-UniPathway"/>
</dbReference>
<dbReference type="InterPro" id="IPR013785">
    <property type="entry name" value="Aldolase_TIM"/>
</dbReference>
<dbReference type="InterPro" id="IPR050429">
    <property type="entry name" value="PTS_Glucose_EIICBA"/>
</dbReference>
<dbReference type="GO" id="GO:0008982">
    <property type="term" value="F:protein-N(PI)-phosphohistidine-sugar phosphotransferase activity"/>
    <property type="evidence" value="ECO:0007669"/>
    <property type="project" value="InterPro"/>
</dbReference>
<comment type="function">
    <text evidence="2">Converts N-acetylmannosamine-6-phosphate (ManNAc-6-P) to N-acetylglucosamine-6-phosphate (GlcNAc-6-P).</text>
</comment>
<feature type="transmembrane region" description="Helical" evidence="17">
    <location>
        <begin position="396"/>
        <end position="418"/>
    </location>
</feature>
<dbReference type="PROSITE" id="PS51098">
    <property type="entry name" value="PTS_EIIB_TYPE_1"/>
    <property type="match status" value="1"/>
</dbReference>
<dbReference type="GO" id="GO:0009401">
    <property type="term" value="P:phosphoenolpyruvate-dependent sugar phosphotransferase system"/>
    <property type="evidence" value="ECO:0007669"/>
    <property type="project" value="UniProtKB-KW"/>
</dbReference>
<comment type="catalytic activity">
    <reaction evidence="1">
        <text>an N-acyl-D-glucosamine 6-phosphate = an N-acyl-D-mannosamine 6-phosphate</text>
        <dbReference type="Rhea" id="RHEA:23932"/>
        <dbReference type="ChEBI" id="CHEBI:57599"/>
        <dbReference type="ChEBI" id="CHEBI:57666"/>
        <dbReference type="EC" id="5.1.3.9"/>
    </reaction>
</comment>
<dbReference type="SUPFAM" id="SSF51366">
    <property type="entry name" value="Ribulose-phoshate binding barrel"/>
    <property type="match status" value="1"/>
</dbReference>
<evidence type="ECO:0000256" key="4">
    <source>
        <dbReference type="ARBA" id="ARBA00005081"/>
    </source>
</evidence>
<keyword evidence="14 17" id="KW-0472">Membrane</keyword>
<keyword evidence="8" id="KW-0762">Sugar transport</keyword>
<dbReference type="GO" id="GO:0047465">
    <property type="term" value="F:N-acylglucosamine-6-phosphate 2-epimerase activity"/>
    <property type="evidence" value="ECO:0007669"/>
    <property type="project" value="UniProtKB-EC"/>
</dbReference>
<comment type="pathway">
    <text evidence="4">Amino-sugar metabolism; N-acetylneuraminate degradation; D-fructose 6-phosphate from N-acetylneuraminate: step 3/5.</text>
</comment>
<keyword evidence="9" id="KW-0808">Transferase</keyword>
<dbReference type="CDD" id="cd04729">
    <property type="entry name" value="NanE"/>
    <property type="match status" value="1"/>
</dbReference>
<protein>
    <recommendedName>
        <fullName evidence="5">N-acylglucosamine-6-phosphate 2-epimerase</fullName>
        <ecNumber evidence="5">5.1.3.9</ecNumber>
    </recommendedName>
</protein>
<feature type="transmembrane region" description="Helical" evidence="17">
    <location>
        <begin position="23"/>
        <end position="43"/>
    </location>
</feature>
<evidence type="ECO:0000259" key="18">
    <source>
        <dbReference type="PROSITE" id="PS51098"/>
    </source>
</evidence>
<dbReference type="HOGENOM" id="CLU_012312_1_0_1"/>
<dbReference type="Gene3D" id="3.30.1360.60">
    <property type="entry name" value="Glucose permease domain IIB"/>
    <property type="match status" value="1"/>
</dbReference>
<dbReference type="InterPro" id="IPR013013">
    <property type="entry name" value="PTS_EIIC_1"/>
</dbReference>
<keyword evidence="15" id="KW-0413">Isomerase</keyword>
<dbReference type="GO" id="GO:0090563">
    <property type="term" value="F:protein-phosphocysteine-sugar phosphotransferase activity"/>
    <property type="evidence" value="ECO:0007669"/>
    <property type="project" value="TreeGrafter"/>
</dbReference>
<feature type="domain" description="PTS EIIC type-1" evidence="19">
    <location>
        <begin position="10"/>
        <end position="430"/>
    </location>
</feature>
<dbReference type="PROSITE" id="PS01035">
    <property type="entry name" value="PTS_EIIB_TYPE_1_CYS"/>
    <property type="match status" value="1"/>
</dbReference>
<reference evidence="20 21" key="1">
    <citation type="submission" date="2012-10" db="EMBL/GenBank/DDBJ databases">
        <title>Genome sequencing and analysis of entomopathogenic fungi Beauveria bassiana D1-5.</title>
        <authorList>
            <person name="Li Q."/>
            <person name="Wang L."/>
            <person name="Zhang Z."/>
            <person name="Wang Q."/>
            <person name="Ren J."/>
            <person name="Wang M."/>
            <person name="Xu W."/>
            <person name="Wang J."/>
            <person name="Lu Y."/>
            <person name="Du Q."/>
            <person name="Sun Z."/>
        </authorList>
    </citation>
    <scope>NUCLEOTIDE SEQUENCE [LARGE SCALE GENOMIC DNA]</scope>
    <source>
        <strain evidence="20 21">D1-5</strain>
    </source>
</reference>
<dbReference type="CDD" id="cd00212">
    <property type="entry name" value="PTS_IIB_glc"/>
    <property type="match status" value="1"/>
</dbReference>
<dbReference type="HAMAP" id="MF_01235">
    <property type="entry name" value="ManNAc6P_epimer"/>
    <property type="match status" value="1"/>
</dbReference>
<evidence type="ECO:0000256" key="11">
    <source>
        <dbReference type="ARBA" id="ARBA00022692"/>
    </source>
</evidence>
<dbReference type="EC" id="5.1.3.9" evidence="5"/>
<dbReference type="SUPFAM" id="SSF55604">
    <property type="entry name" value="Glucose permease domain IIB"/>
    <property type="match status" value="1"/>
</dbReference>
<evidence type="ECO:0000259" key="19">
    <source>
        <dbReference type="PROSITE" id="PS51103"/>
    </source>
</evidence>
<dbReference type="InterPro" id="IPR003352">
    <property type="entry name" value="PTS_EIIC"/>
</dbReference>
<evidence type="ECO:0000256" key="13">
    <source>
        <dbReference type="ARBA" id="ARBA00022989"/>
    </source>
</evidence>
<evidence type="ECO:0000256" key="6">
    <source>
        <dbReference type="ARBA" id="ARBA00022448"/>
    </source>
</evidence>
<evidence type="ECO:0000256" key="14">
    <source>
        <dbReference type="ARBA" id="ARBA00023136"/>
    </source>
</evidence>
<evidence type="ECO:0000256" key="7">
    <source>
        <dbReference type="ARBA" id="ARBA00022475"/>
    </source>
</evidence>
<evidence type="ECO:0000256" key="8">
    <source>
        <dbReference type="ARBA" id="ARBA00022597"/>
    </source>
</evidence>
<organism evidence="20 21">
    <name type="scientific">Beauveria bassiana D1-5</name>
    <dbReference type="NCBI Taxonomy" id="1245745"/>
    <lineage>
        <taxon>Eukaryota</taxon>
        <taxon>Fungi</taxon>
        <taxon>Dikarya</taxon>
        <taxon>Ascomycota</taxon>
        <taxon>Pezizomycotina</taxon>
        <taxon>Sordariomycetes</taxon>
        <taxon>Hypocreomycetidae</taxon>
        <taxon>Hypocreales</taxon>
        <taxon>Cordycipitaceae</taxon>
        <taxon>Beauveria</taxon>
    </lineage>
</organism>
<dbReference type="Pfam" id="PF04131">
    <property type="entry name" value="NanE"/>
    <property type="match status" value="1"/>
</dbReference>
<name>A0A0A2W557_BEABA</name>
<dbReference type="Pfam" id="PF02378">
    <property type="entry name" value="PTS_EIIC"/>
    <property type="match status" value="1"/>
</dbReference>
<dbReference type="PROSITE" id="PS51103">
    <property type="entry name" value="PTS_EIIC_TYPE_1"/>
    <property type="match status" value="1"/>
</dbReference>
<keyword evidence="6" id="KW-0813">Transport</keyword>
<dbReference type="FunFam" id="3.20.20.70:FF:000035">
    <property type="entry name" value="Putative N-acetylmannosamine-6-phosphate 2-epimerase"/>
    <property type="match status" value="1"/>
</dbReference>
<dbReference type="UniPathway" id="UPA00629">
    <property type="reaction ID" value="UER00682"/>
</dbReference>
<feature type="transmembrane region" description="Helical" evidence="17">
    <location>
        <begin position="63"/>
        <end position="91"/>
    </location>
</feature>
<dbReference type="NCBIfam" id="NF002231">
    <property type="entry name" value="PRK01130.1"/>
    <property type="match status" value="1"/>
</dbReference>
<dbReference type="PANTHER" id="PTHR30009">
    <property type="entry name" value="CYTOCHROME C-TYPE SYNTHESIS PROTEIN AND PTS TRANSMEMBRANE COMPONENT"/>
    <property type="match status" value="1"/>
</dbReference>
<feature type="transmembrane region" description="Helical" evidence="17">
    <location>
        <begin position="137"/>
        <end position="159"/>
    </location>
</feature>
<keyword evidence="13 17" id="KW-1133">Transmembrane helix</keyword>
<dbReference type="Proteomes" id="UP000030106">
    <property type="component" value="Unassembled WGS sequence"/>
</dbReference>
<dbReference type="PANTHER" id="PTHR30009:SF24">
    <property type="entry name" value="PTS SYSTEM, IIBC COMPONENT"/>
    <property type="match status" value="1"/>
</dbReference>
<feature type="transmembrane region" description="Helical" evidence="17">
    <location>
        <begin position="318"/>
        <end position="334"/>
    </location>
</feature>
<feature type="transmembrane region" description="Helical" evidence="17">
    <location>
        <begin position="98"/>
        <end position="117"/>
    </location>
</feature>
<feature type="domain" description="PTS EIIB type-1" evidence="18">
    <location>
        <begin position="441"/>
        <end position="522"/>
    </location>
</feature>
<feature type="transmembrane region" description="Helical" evidence="17">
    <location>
        <begin position="280"/>
        <end position="306"/>
    </location>
</feature>
<dbReference type="InterPro" id="IPR036878">
    <property type="entry name" value="Glu_permease_IIB"/>
</dbReference>
<evidence type="ECO:0000256" key="12">
    <source>
        <dbReference type="ARBA" id="ARBA00022777"/>
    </source>
</evidence>
<feature type="transmembrane region" description="Helical" evidence="17">
    <location>
        <begin position="206"/>
        <end position="228"/>
    </location>
</feature>
<keyword evidence="7" id="KW-1003">Cell membrane</keyword>
<dbReference type="GO" id="GO:0006051">
    <property type="term" value="P:N-acetylmannosamine metabolic process"/>
    <property type="evidence" value="ECO:0007669"/>
    <property type="project" value="InterPro"/>
</dbReference>
<evidence type="ECO:0000313" key="20">
    <source>
        <dbReference type="EMBL" id="KGQ13565.1"/>
    </source>
</evidence>